<dbReference type="Gramene" id="mRNA:HanXRQr2_Chr12g0559801">
    <property type="protein sequence ID" value="CDS:HanXRQr2_Chr12g0559801.1"/>
    <property type="gene ID" value="HanXRQr2_Chr12g0559801"/>
</dbReference>
<feature type="chain" id="PRO_5039949307" evidence="1">
    <location>
        <begin position="26"/>
        <end position="102"/>
    </location>
</feature>
<protein>
    <submittedName>
        <fullName evidence="2">Uncharacterized protein</fullName>
    </submittedName>
</protein>
<accession>A0A9K3MXP1</accession>
<dbReference type="EMBL" id="MNCJ02000327">
    <property type="protein sequence ID" value="KAF5779466.1"/>
    <property type="molecule type" value="Genomic_DNA"/>
</dbReference>
<keyword evidence="3" id="KW-1185">Reference proteome</keyword>
<name>A0A9K3MXP1_HELAN</name>
<dbReference type="AlphaFoldDB" id="A0A9K3MXP1"/>
<organism evidence="2 3">
    <name type="scientific">Helianthus annuus</name>
    <name type="common">Common sunflower</name>
    <dbReference type="NCBI Taxonomy" id="4232"/>
    <lineage>
        <taxon>Eukaryota</taxon>
        <taxon>Viridiplantae</taxon>
        <taxon>Streptophyta</taxon>
        <taxon>Embryophyta</taxon>
        <taxon>Tracheophyta</taxon>
        <taxon>Spermatophyta</taxon>
        <taxon>Magnoliopsida</taxon>
        <taxon>eudicotyledons</taxon>
        <taxon>Gunneridae</taxon>
        <taxon>Pentapetalae</taxon>
        <taxon>asterids</taxon>
        <taxon>campanulids</taxon>
        <taxon>Asterales</taxon>
        <taxon>Asteraceae</taxon>
        <taxon>Asteroideae</taxon>
        <taxon>Heliantheae alliance</taxon>
        <taxon>Heliantheae</taxon>
        <taxon>Helianthus</taxon>
    </lineage>
</organism>
<feature type="signal peptide" evidence="1">
    <location>
        <begin position="1"/>
        <end position="25"/>
    </location>
</feature>
<sequence length="102" mass="11153">MSWSSEGWVVVVVVVVGWCSWSSEGWGGGGAVEVVEMGDSGGSDVQVGYVKEALDSPEQMLISLVRWCDWFKFNNADLDRNRCANGLEEIVKNACEFGEVCN</sequence>
<reference evidence="2" key="1">
    <citation type="journal article" date="2017" name="Nature">
        <title>The sunflower genome provides insights into oil metabolism, flowering and Asterid evolution.</title>
        <authorList>
            <person name="Badouin H."/>
            <person name="Gouzy J."/>
            <person name="Grassa C.J."/>
            <person name="Murat F."/>
            <person name="Staton S.E."/>
            <person name="Cottret L."/>
            <person name="Lelandais-Briere C."/>
            <person name="Owens G.L."/>
            <person name="Carrere S."/>
            <person name="Mayjonade B."/>
            <person name="Legrand L."/>
            <person name="Gill N."/>
            <person name="Kane N.C."/>
            <person name="Bowers J.E."/>
            <person name="Hubner S."/>
            <person name="Bellec A."/>
            <person name="Berard A."/>
            <person name="Berges H."/>
            <person name="Blanchet N."/>
            <person name="Boniface M.C."/>
            <person name="Brunel D."/>
            <person name="Catrice O."/>
            <person name="Chaidir N."/>
            <person name="Claudel C."/>
            <person name="Donnadieu C."/>
            <person name="Faraut T."/>
            <person name="Fievet G."/>
            <person name="Helmstetter N."/>
            <person name="King M."/>
            <person name="Knapp S.J."/>
            <person name="Lai Z."/>
            <person name="Le Paslier M.C."/>
            <person name="Lippi Y."/>
            <person name="Lorenzon L."/>
            <person name="Mandel J.R."/>
            <person name="Marage G."/>
            <person name="Marchand G."/>
            <person name="Marquand E."/>
            <person name="Bret-Mestries E."/>
            <person name="Morien E."/>
            <person name="Nambeesan S."/>
            <person name="Nguyen T."/>
            <person name="Pegot-Espagnet P."/>
            <person name="Pouilly N."/>
            <person name="Raftis F."/>
            <person name="Sallet E."/>
            <person name="Schiex T."/>
            <person name="Thomas J."/>
            <person name="Vandecasteele C."/>
            <person name="Vares D."/>
            <person name="Vear F."/>
            <person name="Vautrin S."/>
            <person name="Crespi M."/>
            <person name="Mangin B."/>
            <person name="Burke J.M."/>
            <person name="Salse J."/>
            <person name="Munos S."/>
            <person name="Vincourt P."/>
            <person name="Rieseberg L.H."/>
            <person name="Langlade N.B."/>
        </authorList>
    </citation>
    <scope>NUCLEOTIDE SEQUENCE</scope>
    <source>
        <tissue evidence="2">Leaves</tissue>
    </source>
</reference>
<comment type="caution">
    <text evidence="2">The sequence shown here is derived from an EMBL/GenBank/DDBJ whole genome shotgun (WGS) entry which is preliminary data.</text>
</comment>
<dbReference type="Proteomes" id="UP000215914">
    <property type="component" value="Unassembled WGS sequence"/>
</dbReference>
<gene>
    <name evidence="2" type="ORF">HanXRQr2_Chr12g0559801</name>
</gene>
<evidence type="ECO:0000313" key="2">
    <source>
        <dbReference type="EMBL" id="KAF5779466.1"/>
    </source>
</evidence>
<keyword evidence="1" id="KW-0732">Signal</keyword>
<evidence type="ECO:0000313" key="3">
    <source>
        <dbReference type="Proteomes" id="UP000215914"/>
    </source>
</evidence>
<reference evidence="2" key="2">
    <citation type="submission" date="2020-06" db="EMBL/GenBank/DDBJ databases">
        <title>Helianthus annuus Genome sequencing and assembly Release 2.</title>
        <authorList>
            <person name="Gouzy J."/>
            <person name="Langlade N."/>
            <person name="Munos S."/>
        </authorList>
    </citation>
    <scope>NUCLEOTIDE SEQUENCE</scope>
    <source>
        <tissue evidence="2">Leaves</tissue>
    </source>
</reference>
<evidence type="ECO:0000256" key="1">
    <source>
        <dbReference type="SAM" id="SignalP"/>
    </source>
</evidence>
<proteinExistence type="predicted"/>